<dbReference type="EMBL" id="PIOD01000013">
    <property type="protein sequence ID" value="RDW17417.1"/>
    <property type="molecule type" value="Genomic_DNA"/>
</dbReference>
<gene>
    <name evidence="2" type="ORF">CWR45_12370</name>
</gene>
<dbReference type="RefSeq" id="WP_115750193.1">
    <property type="nucleotide sequence ID" value="NZ_PIOD01000013.1"/>
</dbReference>
<dbReference type="InterPro" id="IPR003744">
    <property type="entry name" value="YhhQ"/>
</dbReference>
<accession>A0A3D8PPI4</accession>
<keyword evidence="1" id="KW-0812">Transmembrane</keyword>
<dbReference type="PANTHER" id="PTHR34300:SF2">
    <property type="entry name" value="QUEUOSINE PRECURSOR TRANSPORTER-RELATED"/>
    <property type="match status" value="1"/>
</dbReference>
<sequence length="177" mass="19705">MRIFFYLIAIILANVITAKFAPLQLGVFIIPYGSFLIGATFILRDLVQNKYGKKKTYLFIGLALILSAISSHLLGDTLWIVFASAVSFLVSETIDTEIYSRLKKPMLVRVLYSGTIGGILDSTLFVIIGLSPLGAGFVPWDAVWMAILGQIIIKVCMQFFGVLILQFSRFVKEDYAH</sequence>
<name>A0A3D8PPI4_9BACI</name>
<dbReference type="Proteomes" id="UP000256520">
    <property type="component" value="Unassembled WGS sequence"/>
</dbReference>
<dbReference type="AlphaFoldDB" id="A0A3D8PPI4"/>
<feature type="transmembrane region" description="Helical" evidence="1">
    <location>
        <begin position="28"/>
        <end position="47"/>
    </location>
</feature>
<keyword evidence="3" id="KW-1185">Reference proteome</keyword>
<protein>
    <recommendedName>
        <fullName evidence="4">VUT family protein</fullName>
    </recommendedName>
</protein>
<feature type="transmembrane region" description="Helical" evidence="1">
    <location>
        <begin position="110"/>
        <end position="130"/>
    </location>
</feature>
<keyword evidence="1" id="KW-0472">Membrane</keyword>
<evidence type="ECO:0000256" key="1">
    <source>
        <dbReference type="SAM" id="Phobius"/>
    </source>
</evidence>
<evidence type="ECO:0000313" key="2">
    <source>
        <dbReference type="EMBL" id="RDW17417.1"/>
    </source>
</evidence>
<proteinExistence type="predicted"/>
<feature type="transmembrane region" description="Helical" evidence="1">
    <location>
        <begin position="142"/>
        <end position="165"/>
    </location>
</feature>
<organism evidence="2 3">
    <name type="scientific">Oceanobacillus chungangensis</name>
    <dbReference type="NCBI Taxonomy" id="1229152"/>
    <lineage>
        <taxon>Bacteria</taxon>
        <taxon>Bacillati</taxon>
        <taxon>Bacillota</taxon>
        <taxon>Bacilli</taxon>
        <taxon>Bacillales</taxon>
        <taxon>Bacillaceae</taxon>
        <taxon>Oceanobacillus</taxon>
    </lineage>
</organism>
<feature type="transmembrane region" description="Helical" evidence="1">
    <location>
        <begin position="79"/>
        <end position="98"/>
    </location>
</feature>
<dbReference type="OrthoDB" id="2612611at2"/>
<evidence type="ECO:0000313" key="3">
    <source>
        <dbReference type="Proteomes" id="UP000256520"/>
    </source>
</evidence>
<keyword evidence="1" id="KW-1133">Transmembrane helix</keyword>
<comment type="caution">
    <text evidence="2">The sequence shown here is derived from an EMBL/GenBank/DDBJ whole genome shotgun (WGS) entry which is preliminary data.</text>
</comment>
<evidence type="ECO:0008006" key="4">
    <source>
        <dbReference type="Google" id="ProtNLM"/>
    </source>
</evidence>
<dbReference type="Pfam" id="PF02592">
    <property type="entry name" value="Vut_1"/>
    <property type="match status" value="1"/>
</dbReference>
<reference evidence="3" key="1">
    <citation type="submission" date="2017-11" db="EMBL/GenBank/DDBJ databases">
        <authorList>
            <person name="Zhu W."/>
        </authorList>
    </citation>
    <scope>NUCLEOTIDE SEQUENCE [LARGE SCALE GENOMIC DNA]</scope>
    <source>
        <strain evidence="3">CAU 1051</strain>
    </source>
</reference>
<dbReference type="PANTHER" id="PTHR34300">
    <property type="entry name" value="QUEUOSINE PRECURSOR TRANSPORTER-RELATED"/>
    <property type="match status" value="1"/>
</dbReference>